<comment type="caution">
    <text evidence="3">The sequence shown here is derived from an EMBL/GenBank/DDBJ whole genome shotgun (WGS) entry which is preliminary data.</text>
</comment>
<dbReference type="AlphaFoldDB" id="A0A844F1B9"/>
<evidence type="ECO:0000313" key="4">
    <source>
        <dbReference type="Proteomes" id="UP000462363"/>
    </source>
</evidence>
<dbReference type="Proteomes" id="UP000462363">
    <property type="component" value="Unassembled WGS sequence"/>
</dbReference>
<keyword evidence="1" id="KW-0472">Membrane</keyword>
<dbReference type="PANTHER" id="PTHR39430:SF1">
    <property type="entry name" value="PROTEASE"/>
    <property type="match status" value="1"/>
</dbReference>
<keyword evidence="3" id="KW-0482">Metalloprotease</keyword>
<feature type="transmembrane region" description="Helical" evidence="1">
    <location>
        <begin position="82"/>
        <end position="103"/>
    </location>
</feature>
<dbReference type="InterPro" id="IPR003675">
    <property type="entry name" value="Rce1/LyrA-like_dom"/>
</dbReference>
<feature type="domain" description="CAAX prenyl protease 2/Lysostaphin resistance protein A-like" evidence="2">
    <location>
        <begin position="121"/>
        <end position="214"/>
    </location>
</feature>
<dbReference type="GO" id="GO:0004175">
    <property type="term" value="F:endopeptidase activity"/>
    <property type="evidence" value="ECO:0007669"/>
    <property type="project" value="UniProtKB-ARBA"/>
</dbReference>
<feature type="transmembrane region" description="Helical" evidence="1">
    <location>
        <begin position="43"/>
        <end position="61"/>
    </location>
</feature>
<dbReference type="Pfam" id="PF02517">
    <property type="entry name" value="Rce1-like"/>
    <property type="match status" value="1"/>
</dbReference>
<dbReference type="GO" id="GO:0008237">
    <property type="term" value="F:metallopeptidase activity"/>
    <property type="evidence" value="ECO:0007669"/>
    <property type="project" value="UniProtKB-KW"/>
</dbReference>
<keyword evidence="1" id="KW-0812">Transmembrane</keyword>
<name>A0A844F1B9_CLOSV</name>
<organism evidence="3 4">
    <name type="scientific">Clostridium scindens (strain JCM 10418 / VPI 12708)</name>
    <dbReference type="NCBI Taxonomy" id="29347"/>
    <lineage>
        <taxon>Bacteria</taxon>
        <taxon>Bacillati</taxon>
        <taxon>Bacillota</taxon>
        <taxon>Clostridia</taxon>
        <taxon>Lachnospirales</taxon>
        <taxon>Lachnospiraceae</taxon>
    </lineage>
</organism>
<feature type="transmembrane region" description="Helical" evidence="1">
    <location>
        <begin position="115"/>
        <end position="132"/>
    </location>
</feature>
<dbReference type="EMBL" id="VUMB01000003">
    <property type="protein sequence ID" value="MSS39118.1"/>
    <property type="molecule type" value="Genomic_DNA"/>
</dbReference>
<gene>
    <name evidence="3" type="ORF">FYJ37_01805</name>
</gene>
<dbReference type="RefSeq" id="WP_154322629.1">
    <property type="nucleotide sequence ID" value="NZ_CP045695.1"/>
</dbReference>
<feature type="transmembrane region" description="Helical" evidence="1">
    <location>
        <begin position="248"/>
        <end position="271"/>
    </location>
</feature>
<keyword evidence="1" id="KW-1133">Transmembrane helix</keyword>
<dbReference type="PANTHER" id="PTHR39430">
    <property type="entry name" value="MEMBRANE-ASSOCIATED PROTEASE-RELATED"/>
    <property type="match status" value="1"/>
</dbReference>
<keyword evidence="3" id="KW-0378">Hydrolase</keyword>
<evidence type="ECO:0000259" key="2">
    <source>
        <dbReference type="Pfam" id="PF02517"/>
    </source>
</evidence>
<evidence type="ECO:0000256" key="1">
    <source>
        <dbReference type="SAM" id="Phobius"/>
    </source>
</evidence>
<feature type="transmembrane region" description="Helical" evidence="1">
    <location>
        <begin position="153"/>
        <end position="172"/>
    </location>
</feature>
<accession>A0A844F1B9</accession>
<reference evidence="3 4" key="1">
    <citation type="submission" date="2019-08" db="EMBL/GenBank/DDBJ databases">
        <title>In-depth cultivation of the pig gut microbiome towards novel bacterial diversity and tailored functional studies.</title>
        <authorList>
            <person name="Wylensek D."/>
            <person name="Hitch T.C.A."/>
            <person name="Clavel T."/>
        </authorList>
    </citation>
    <scope>NUCLEOTIDE SEQUENCE [LARGE SCALE GENOMIC DNA]</scope>
    <source>
        <strain evidence="3 4">BL-389-WT-3D</strain>
    </source>
</reference>
<proteinExistence type="predicted"/>
<protein>
    <submittedName>
        <fullName evidence="3">CPBP family intramembrane metalloprotease</fullName>
    </submittedName>
</protein>
<evidence type="ECO:0000313" key="3">
    <source>
        <dbReference type="EMBL" id="MSS39118.1"/>
    </source>
</evidence>
<sequence length="278" mass="29058">MHKKNIWVCILISILILVAAQTVSLLIASAACAAGLPVPAGNILAALLYAALALWGIRVLGRKGLKMRPSSLGLSPVRIRPVWGVAAVLLPLAVCGICLLLPGHFEAVTARQADVVLILSGAAYYGIAAAVVEEAVFRGAILKSLESRWNRKAAVLASSVLFGAVHMLGASLSLVSAVQLLLAGTAVGILFALIAYESGSIWSGALVHGIWNLFMVSQILSIGPEADASSIFSYVLEVKNLLLTGGDFGIEASVIAMMAYAGLAAVAYSMIRRERLKI</sequence>
<feature type="transmembrane region" description="Helical" evidence="1">
    <location>
        <begin position="178"/>
        <end position="196"/>
    </location>
</feature>
<dbReference type="PROSITE" id="PS51257">
    <property type="entry name" value="PROKAR_LIPOPROTEIN"/>
    <property type="match status" value="1"/>
</dbReference>
<feature type="transmembrane region" description="Helical" evidence="1">
    <location>
        <begin position="201"/>
        <end position="220"/>
    </location>
</feature>
<dbReference type="GO" id="GO:0080120">
    <property type="term" value="P:CAAX-box protein maturation"/>
    <property type="evidence" value="ECO:0007669"/>
    <property type="project" value="UniProtKB-ARBA"/>
</dbReference>
<dbReference type="GO" id="GO:0006508">
    <property type="term" value="P:proteolysis"/>
    <property type="evidence" value="ECO:0007669"/>
    <property type="project" value="UniProtKB-KW"/>
</dbReference>
<keyword evidence="3" id="KW-0645">Protease</keyword>